<evidence type="ECO:0000313" key="2">
    <source>
        <dbReference type="Proteomes" id="UP000034982"/>
    </source>
</evidence>
<dbReference type="AlphaFoldDB" id="W2CHY3"/>
<accession>W2CHY3</accession>
<dbReference type="PATRIC" id="fig|1411022.3.peg.1185"/>
<dbReference type="EMBL" id="AYYE01001125">
    <property type="protein sequence ID" value="ETK06854.1"/>
    <property type="molecule type" value="Genomic_DNA"/>
</dbReference>
<dbReference type="Pfam" id="PF05973">
    <property type="entry name" value="Gp49"/>
    <property type="match status" value="1"/>
</dbReference>
<name>W2CHY3_9BACT</name>
<dbReference type="InterPro" id="IPR009241">
    <property type="entry name" value="HigB-like"/>
</dbReference>
<proteinExistence type="predicted"/>
<dbReference type="Proteomes" id="UP000034982">
    <property type="component" value="Unassembled WGS sequence"/>
</dbReference>
<sequence>MRRKIRTYGGYFEAFMSELDEKVQEKVQYGLLLLKTQDRVSKKFVKFIRDELYELRVKCGSDNYRVFFIFDEGQIVVLFSGFMKKTQETPKHEIEKALRIKEAYYGDKQSSDRRL</sequence>
<gene>
    <name evidence="1" type="ORF">T230_10345</name>
</gene>
<reference evidence="1 2" key="1">
    <citation type="submission" date="2013-11" db="EMBL/GenBank/DDBJ databases">
        <title>Single cell genomics of uncultured Tannerella BU063 (oral taxon 286).</title>
        <authorList>
            <person name="Beall C.J."/>
            <person name="Campbell A.G."/>
            <person name="Griffen A.L."/>
            <person name="Podar M."/>
            <person name="Leys E.J."/>
        </authorList>
    </citation>
    <scope>NUCLEOTIDE SEQUENCE [LARGE SCALE GENOMIC DNA]</scope>
    <source>
        <strain evidence="1">Cell 1/3</strain>
    </source>
</reference>
<comment type="caution">
    <text evidence="1">The sequence shown here is derived from an EMBL/GenBank/DDBJ whole genome shotgun (WGS) entry which is preliminary data.</text>
</comment>
<protein>
    <submittedName>
        <fullName evidence="1">Toxin RelE</fullName>
    </submittedName>
</protein>
<organism evidence="1 2">
    <name type="scientific">Tannerella sp. oral taxon BU063 isolate Cell 1/3</name>
    <dbReference type="NCBI Taxonomy" id="1411022"/>
    <lineage>
        <taxon>Bacteria</taxon>
        <taxon>Pseudomonadati</taxon>
        <taxon>Bacteroidota</taxon>
        <taxon>Bacteroidia</taxon>
        <taxon>Bacteroidales</taxon>
        <taxon>Tannerellaceae</taxon>
        <taxon>Tannerella</taxon>
    </lineage>
</organism>
<evidence type="ECO:0000313" key="1">
    <source>
        <dbReference type="EMBL" id="ETK06854.1"/>
    </source>
</evidence>